<reference evidence="7 9" key="1">
    <citation type="submission" date="2016-06" db="EMBL/GenBank/DDBJ databases">
        <title>Complete genome sequence of Streptomyces griseochromogenes ATCC 14511, the Blasticidin S producer.</title>
        <authorList>
            <person name="Wu L."/>
        </authorList>
    </citation>
    <scope>NUCLEOTIDE SEQUENCE [LARGE SCALE GENOMIC DNA]</scope>
    <source>
        <strain evidence="7 9">ATCC 14511</strain>
    </source>
</reference>
<feature type="domain" description="HTH iclR-type" evidence="5">
    <location>
        <begin position="304"/>
        <end position="364"/>
    </location>
</feature>
<dbReference type="GO" id="GO:0003677">
    <property type="term" value="F:DNA binding"/>
    <property type="evidence" value="ECO:0007669"/>
    <property type="project" value="UniProtKB-KW"/>
</dbReference>
<dbReference type="EMBL" id="JAGGLP010000033">
    <property type="protein sequence ID" value="MBP2055713.1"/>
    <property type="molecule type" value="Genomic_DNA"/>
</dbReference>
<dbReference type="InterPro" id="IPR036390">
    <property type="entry name" value="WH_DNA-bd_sf"/>
</dbReference>
<accession>A0A1B1B0G2</accession>
<evidence type="ECO:0000256" key="3">
    <source>
        <dbReference type="ARBA" id="ARBA00023163"/>
    </source>
</evidence>
<dbReference type="Pfam" id="PF01614">
    <property type="entry name" value="IclR_C"/>
    <property type="match status" value="2"/>
</dbReference>
<keyword evidence="1" id="KW-0805">Transcription regulation</keyword>
<proteinExistence type="predicted"/>
<protein>
    <submittedName>
        <fullName evidence="8">IclR family pca regulon transcriptional regulator</fullName>
    </submittedName>
</protein>
<dbReference type="InterPro" id="IPR005471">
    <property type="entry name" value="Tscrpt_reg_IclR_N"/>
</dbReference>
<dbReference type="RefSeq" id="WP_067308190.1">
    <property type="nucleotide sequence ID" value="NZ_CP016279.1"/>
</dbReference>
<evidence type="ECO:0000313" key="9">
    <source>
        <dbReference type="Proteomes" id="UP000092659"/>
    </source>
</evidence>
<evidence type="ECO:0000256" key="4">
    <source>
        <dbReference type="SAM" id="MobiDB-lite"/>
    </source>
</evidence>
<feature type="domain" description="IclR-ED" evidence="6">
    <location>
        <begin position="83"/>
        <end position="279"/>
    </location>
</feature>
<dbReference type="PANTHER" id="PTHR30136:SF34">
    <property type="entry name" value="TRANSCRIPTIONAL REGULATOR"/>
    <property type="match status" value="1"/>
</dbReference>
<dbReference type="InterPro" id="IPR029016">
    <property type="entry name" value="GAF-like_dom_sf"/>
</dbReference>
<dbReference type="KEGG" id="sgs:AVL59_24640"/>
<keyword evidence="3" id="KW-0804">Transcription</keyword>
<organism evidence="7 9">
    <name type="scientific">Streptomyces griseochromogenes</name>
    <dbReference type="NCBI Taxonomy" id="68214"/>
    <lineage>
        <taxon>Bacteria</taxon>
        <taxon>Bacillati</taxon>
        <taxon>Actinomycetota</taxon>
        <taxon>Actinomycetes</taxon>
        <taxon>Kitasatosporales</taxon>
        <taxon>Streptomycetaceae</taxon>
        <taxon>Streptomyces</taxon>
    </lineage>
</organism>
<dbReference type="SUPFAM" id="SSF46785">
    <property type="entry name" value="Winged helix' DNA-binding domain"/>
    <property type="match status" value="2"/>
</dbReference>
<dbReference type="InterPro" id="IPR014757">
    <property type="entry name" value="Tscrpt_reg_IclR_C"/>
</dbReference>
<dbReference type="OrthoDB" id="9807558at2"/>
<dbReference type="InterPro" id="IPR050707">
    <property type="entry name" value="HTH_MetabolicPath_Reg"/>
</dbReference>
<reference evidence="8 10" key="2">
    <citation type="submission" date="2021-03" db="EMBL/GenBank/DDBJ databases">
        <title>Genomic Encyclopedia of Type Strains, Phase IV (KMG-IV): sequencing the most valuable type-strain genomes for metagenomic binning, comparative biology and taxonomic classification.</title>
        <authorList>
            <person name="Goeker M."/>
        </authorList>
    </citation>
    <scope>NUCLEOTIDE SEQUENCE [LARGE SCALE GENOMIC DNA]</scope>
    <source>
        <strain evidence="8 10">DSM 40499</strain>
    </source>
</reference>
<dbReference type="PROSITE" id="PS51077">
    <property type="entry name" value="HTH_ICLR"/>
    <property type="match status" value="1"/>
</dbReference>
<evidence type="ECO:0000259" key="5">
    <source>
        <dbReference type="PROSITE" id="PS51077"/>
    </source>
</evidence>
<dbReference type="AlphaFoldDB" id="A0A1B1B0G2"/>
<evidence type="ECO:0000313" key="10">
    <source>
        <dbReference type="Proteomes" id="UP001519309"/>
    </source>
</evidence>
<evidence type="ECO:0000256" key="1">
    <source>
        <dbReference type="ARBA" id="ARBA00023015"/>
    </source>
</evidence>
<dbReference type="Gene3D" id="3.30.450.40">
    <property type="match status" value="2"/>
</dbReference>
<feature type="domain" description="IclR-ED" evidence="6">
    <location>
        <begin position="365"/>
        <end position="549"/>
    </location>
</feature>
<keyword evidence="2" id="KW-0238">DNA-binding</keyword>
<dbReference type="SMART" id="SM00346">
    <property type="entry name" value="HTH_ICLR"/>
    <property type="match status" value="2"/>
</dbReference>
<dbReference type="PROSITE" id="PS51078">
    <property type="entry name" value="ICLR_ED"/>
    <property type="match status" value="2"/>
</dbReference>
<evidence type="ECO:0000256" key="2">
    <source>
        <dbReference type="ARBA" id="ARBA00023125"/>
    </source>
</evidence>
<gene>
    <name evidence="7" type="ORF">AVL59_24640</name>
    <name evidence="8" type="ORF">J2Z21_008729</name>
</gene>
<dbReference type="InterPro" id="IPR036388">
    <property type="entry name" value="WH-like_DNA-bd_sf"/>
</dbReference>
<name>A0A1B1B0G2_9ACTN</name>
<evidence type="ECO:0000259" key="6">
    <source>
        <dbReference type="PROSITE" id="PS51078"/>
    </source>
</evidence>
<evidence type="ECO:0000313" key="8">
    <source>
        <dbReference type="EMBL" id="MBP2055713.1"/>
    </source>
</evidence>
<dbReference type="GO" id="GO:0045892">
    <property type="term" value="P:negative regulation of DNA-templated transcription"/>
    <property type="evidence" value="ECO:0007669"/>
    <property type="project" value="TreeGrafter"/>
</dbReference>
<sequence length="559" mass="58634">MAGRARATSSDTGEAGAGREAEGPLARGLAVLEAVARSAEAVRAADLARTTGLARSAVDRLAATAIHLGYLRAAGRELEAAPRLMEFGNAYLRASGLPEAAQPHLDALARTLDESVSLIATDGCDMRIVARAIPPERVIPLGFRVGDLLPADRCAAGAVLAGVWAPEQRAAWRAHRAADPLDDGYPALPPRAARPGQADEAEFAAWISEAHAQGWALDDQIAAPGLVALSVPVPGPDGSPRYALSVLAHTSRWSAQALRDHGLAHLTRTAREMGDALAAERPAAQGPAPSAYTDAKTELGPLFLQALARGLAVLTALGGARGGLTLNDAAQAAGLSYQSTRRNLLTLLRLGYVEQRGRHYLPAPRTLGLGYASLSGLGLADIARPHLAALAGRVQESASVAVLDQAEVRYLARSATQQVTSVAIHPGVRLPAYATSMGRVLLADLPRAEQERLLALLPPRPLTPFTRTSHRELLGVFEQVRQGGYAQVEQELETGLRSMAVPLHDARGRAVAAVNLAMHAGPETPEQSHERLLPPLLSAAGAIEADLAAVFAFSPVRSD</sequence>
<dbReference type="STRING" id="68214.AVL59_24640"/>
<feature type="region of interest" description="Disordered" evidence="4">
    <location>
        <begin position="1"/>
        <end position="21"/>
    </location>
</feature>
<dbReference type="Gene3D" id="1.10.10.10">
    <property type="entry name" value="Winged helix-like DNA-binding domain superfamily/Winged helix DNA-binding domain"/>
    <property type="match status" value="2"/>
</dbReference>
<dbReference type="SUPFAM" id="SSF55781">
    <property type="entry name" value="GAF domain-like"/>
    <property type="match status" value="2"/>
</dbReference>
<dbReference type="Pfam" id="PF09339">
    <property type="entry name" value="HTH_IclR"/>
    <property type="match status" value="2"/>
</dbReference>
<evidence type="ECO:0000313" key="7">
    <source>
        <dbReference type="EMBL" id="ANP52308.1"/>
    </source>
</evidence>
<dbReference type="EMBL" id="CP016279">
    <property type="protein sequence ID" value="ANP52308.1"/>
    <property type="molecule type" value="Genomic_DNA"/>
</dbReference>
<dbReference type="Proteomes" id="UP001519309">
    <property type="component" value="Unassembled WGS sequence"/>
</dbReference>
<dbReference type="Proteomes" id="UP000092659">
    <property type="component" value="Chromosome"/>
</dbReference>
<keyword evidence="10" id="KW-1185">Reference proteome</keyword>
<dbReference type="PANTHER" id="PTHR30136">
    <property type="entry name" value="HELIX-TURN-HELIX TRANSCRIPTIONAL REGULATOR, ICLR FAMILY"/>
    <property type="match status" value="1"/>
</dbReference>
<dbReference type="GO" id="GO:0003700">
    <property type="term" value="F:DNA-binding transcription factor activity"/>
    <property type="evidence" value="ECO:0007669"/>
    <property type="project" value="TreeGrafter"/>
</dbReference>